<dbReference type="Pfam" id="PF13087">
    <property type="entry name" value="AAA_12"/>
    <property type="match status" value="1"/>
</dbReference>
<dbReference type="PANTHER" id="PTHR10887">
    <property type="entry name" value="DNA2/NAM7 HELICASE FAMILY"/>
    <property type="match status" value="1"/>
</dbReference>
<dbReference type="SUPFAM" id="SSF52980">
    <property type="entry name" value="Restriction endonuclease-like"/>
    <property type="match status" value="1"/>
</dbReference>
<accession>A0ABQ2ZQW3</accession>
<evidence type="ECO:0000313" key="5">
    <source>
        <dbReference type="EMBL" id="GGY20063.1"/>
    </source>
</evidence>
<dbReference type="InterPro" id="IPR021754">
    <property type="entry name" value="DUF3320"/>
</dbReference>
<dbReference type="Proteomes" id="UP000621898">
    <property type="component" value="Unassembled WGS sequence"/>
</dbReference>
<reference evidence="6" key="1">
    <citation type="journal article" date="2019" name="Int. J. Syst. Evol. Microbiol.">
        <title>The Global Catalogue of Microorganisms (GCM) 10K type strain sequencing project: providing services to taxonomists for standard genome sequencing and annotation.</title>
        <authorList>
            <consortium name="The Broad Institute Genomics Platform"/>
            <consortium name="The Broad Institute Genome Sequencing Center for Infectious Disease"/>
            <person name="Wu L."/>
            <person name="Ma J."/>
        </authorList>
    </citation>
    <scope>NUCLEOTIDE SEQUENCE [LARGE SCALE GENOMIC DNA]</scope>
    <source>
        <strain evidence="6">KCTC 22232</strain>
    </source>
</reference>
<dbReference type="InterPro" id="IPR045055">
    <property type="entry name" value="DNA2/NAM7-like"/>
</dbReference>
<comment type="caution">
    <text evidence="5">The sequence shown here is derived from an EMBL/GenBank/DDBJ whole genome shotgun (WGS) entry which is preliminary data.</text>
</comment>
<evidence type="ECO:0008006" key="7">
    <source>
        <dbReference type="Google" id="ProtNLM"/>
    </source>
</evidence>
<dbReference type="Pfam" id="PF11784">
    <property type="entry name" value="DUF3320"/>
    <property type="match status" value="1"/>
</dbReference>
<dbReference type="InterPro" id="IPR041677">
    <property type="entry name" value="DNA2/NAM7_AAA_11"/>
</dbReference>
<dbReference type="InterPro" id="IPR047187">
    <property type="entry name" value="SF1_C_Upf1"/>
</dbReference>
<name>A0ABQ2ZQW3_9GAMM</name>
<feature type="domain" description="DNA2/NAM7 helicase helicase" evidence="2">
    <location>
        <begin position="1251"/>
        <end position="1291"/>
    </location>
</feature>
<dbReference type="InterPro" id="IPR011335">
    <property type="entry name" value="Restrct_endonuc-II-like"/>
</dbReference>
<dbReference type="Gene3D" id="3.40.50.300">
    <property type="entry name" value="P-loop containing nucleotide triphosphate hydrolases"/>
    <property type="match status" value="3"/>
</dbReference>
<dbReference type="SUPFAM" id="SSF52540">
    <property type="entry name" value="P-loop containing nucleoside triphosphate hydrolases"/>
    <property type="match status" value="1"/>
</dbReference>
<protein>
    <recommendedName>
        <fullName evidence="7">AAA domain-containing protein</fullName>
    </recommendedName>
</protein>
<feature type="domain" description="DNA2/NAM7 helicase-like C-terminal" evidence="3">
    <location>
        <begin position="1327"/>
        <end position="1514"/>
    </location>
</feature>
<dbReference type="PANTHER" id="PTHR10887:SF530">
    <property type="entry name" value="SUPERFAMILY I DNA HELICASES"/>
    <property type="match status" value="1"/>
</dbReference>
<proteinExistence type="predicted"/>
<dbReference type="CDD" id="cd18808">
    <property type="entry name" value="SF1_C_Upf1"/>
    <property type="match status" value="1"/>
</dbReference>
<evidence type="ECO:0000259" key="1">
    <source>
        <dbReference type="Pfam" id="PF11784"/>
    </source>
</evidence>
<gene>
    <name evidence="5" type="ORF">GCM10008098_10610</name>
</gene>
<feature type="domain" description="Restriction endonuclease type II-like" evidence="4">
    <location>
        <begin position="1561"/>
        <end position="1658"/>
    </location>
</feature>
<dbReference type="Pfam" id="PF13195">
    <property type="entry name" value="DUF4011"/>
    <property type="match status" value="1"/>
</dbReference>
<evidence type="ECO:0000259" key="2">
    <source>
        <dbReference type="Pfam" id="PF13086"/>
    </source>
</evidence>
<feature type="domain" description="DUF3320" evidence="1">
    <location>
        <begin position="1717"/>
        <end position="1764"/>
    </location>
</feature>
<evidence type="ECO:0000259" key="3">
    <source>
        <dbReference type="Pfam" id="PF13087"/>
    </source>
</evidence>
<dbReference type="InterPro" id="IPR025103">
    <property type="entry name" value="DUF4011"/>
</dbReference>
<organism evidence="5 6">
    <name type="scientific">Rhodanobacter panaciterrae</name>
    <dbReference type="NCBI Taxonomy" id="490572"/>
    <lineage>
        <taxon>Bacteria</taxon>
        <taxon>Pseudomonadati</taxon>
        <taxon>Pseudomonadota</taxon>
        <taxon>Gammaproteobacteria</taxon>
        <taxon>Lysobacterales</taxon>
        <taxon>Rhodanobacteraceae</taxon>
        <taxon>Rhodanobacter</taxon>
    </lineage>
</organism>
<dbReference type="EMBL" id="BMXT01000001">
    <property type="protein sequence ID" value="GGY20063.1"/>
    <property type="molecule type" value="Genomic_DNA"/>
</dbReference>
<evidence type="ECO:0000313" key="6">
    <source>
        <dbReference type="Proteomes" id="UP000621898"/>
    </source>
</evidence>
<dbReference type="Pfam" id="PF13086">
    <property type="entry name" value="AAA_11"/>
    <property type="match status" value="2"/>
</dbReference>
<dbReference type="InterPro" id="IPR027417">
    <property type="entry name" value="P-loop_NTPase"/>
</dbReference>
<keyword evidence="6" id="KW-1185">Reference proteome</keyword>
<evidence type="ECO:0000259" key="4">
    <source>
        <dbReference type="Pfam" id="PF18741"/>
    </source>
</evidence>
<dbReference type="InterPro" id="IPR049468">
    <property type="entry name" value="Restrct_endonuc-II-like_dom"/>
</dbReference>
<feature type="domain" description="DNA2/NAM7 helicase helicase" evidence="2">
    <location>
        <begin position="352"/>
        <end position="416"/>
    </location>
</feature>
<dbReference type="InterPro" id="IPR041679">
    <property type="entry name" value="DNA2/NAM7-like_C"/>
</dbReference>
<dbReference type="Gene3D" id="3.40.960.10">
    <property type="entry name" value="VSR Endonuclease"/>
    <property type="match status" value="1"/>
</dbReference>
<sequence>MGMAVYGTKSALNSVLQEGAKMEFEESESTGAQEGAIFQSNLPLGEKLERARRELLDLSARNRLLNMPRGASKGRSIEIVDEKTSEVFRLLAREGKAFTFVAGRAAETDALVPVEGEAAKEADEILELAQPDDETTDERGILRRHTDTKLQTRLTGKGLQKRLLELYLDSKTLEEEQGVNVLFLTLGAMKWVDPNNAANVRYAPLLLVPVTLDRGNAGERFNLRARPEDFASNLSLEAYLDRVHAIRMPAFEASDNFDPLPYLEEVRTCIKTKPDWDVLVDDMSVGFFSFAKFLMYRDLDAAVWPQGAKISDRPLIRGLLSDGFSGGSGMADEDANIDPLIPPSDMLHILDCDSSQALAIYEVRRGRDLVIQGPPGTGKSQTIANIIASAIKDGKSVLFVAEKMAALEVVKRRLDEKGVGDACLELHSNKTNKRAVLEELRRTWELGAPRGEDPGTLFARLTEARDALNAHATRLHQVEDASGLSAHQVMGQLTRLRAEGEKANDLALGSPEQWGLDGFAMRRGLLVDLATRVEDIGKPADHAWVGVGLEAITPADMDRLIDKVQSLATHLANASTHFEQVAALVELESPHRFTDLASIVELCQRIARAPALSAEAMGHGAWTQEETIQALLREGQRYEQARHALNGKLKDAAWDADLTGAHQALSELPATFASAQFERLKHAVETLPRLLTESDALAHALGRETGATLADMELLGRIGERVAAAPPASPETFASDLWDGGVERAGDLAAAVATLETTHTTLGTQLSEMAWDLDLAPARATLAARGTSFFRLLSGEWRRANRLVQSVVTTPNLPLPVTLALLDTLARGQAAKRSIQKEETFGRSAFGDDWRGERSRSAPMLALVEWMRSLKGLGAEPRIIASRSPEKTDIAFRSKHLNELRTAITPALHDVWTDLAQVRAAAVGEVPVVEKADLPTLLQMAVRYTHARSTAGAVAAALPDAAGDIGALLDRLAAGQLAREAVRTQAAFGLDAFGDAWHDETSDWAYLVGASAWMVANADIRALAGRVRERASLLPRAKLLVAAKAHALTSFNAIAADLQLDLVASVGASNVEEAVIATVTWRLNRWIAEHEQLFRWVAYRDRAAQTTKFGCGDVVARLGDGRLASKAVVPAFEMAYFEATYSRMVRARPDLGRFDGVTHGRLVREFAKLDRERINAAQVEVVRAHYRAVPPRDGGALGPLGVLRGEIQKRRGHMPVRKLIERAGPAVRALKPVFMMSPLSVAQFLTPGAMTFDLLVMDEASQIQPVDALGAVARAEQVVVVGDPKQLPPTAFFAKMTAAIDEDDDEDNAATVADIESILGLFTARGLPMRMLRWHYRSRHQSLIAVSNQQFYENKLFIVPSPYTAHSGNGLRFHYVPEGLFDTGNKRNNLVEAKVVAQAIIAHAQSHPKLSLGVAAFSAAQRRAIIDELEVLRRGLPAEVEEFFKAHRSEPFFVKNLENVQGDERDVIFISVGYGRSVPGGRVPMRFGPLGTEGGERRLNVLISRAKRRCDVFASMTDEDIEPSFAAGKKGVFAFRLFLQYARTGKLFTAEHTGRDFDSVFEEQVAHALRTRGYEVQPQVGIAGFFIDLAIIDNDRPGRYLLGIECDGAPYHSARSARDRDRLRQAVLEEHGWTIHRIWSTDWFQRPAEQLELVVQRIEAIKAEFDEHQEEVRLTDQLDVEAPYVEREDTQVGGDADTEFVPYEEVALKKPAHRSEDLHLTPPGILTDLVVQAVTTEGPVHADQVTTRVRDAWGLKRTGARIEEAVNKSVDIAVRLGRIIRRGEFLSLPDVVPVPRDRSEVVAIALRKAEMLPPSEIEVAILTVVRKNFGATREQVIQAVARGMGIQNTSAQVRAVIDEVVASVLTARRLVEVGGMLTNVAD</sequence>
<dbReference type="Pfam" id="PF18741">
    <property type="entry name" value="MTES_1575"/>
    <property type="match status" value="1"/>
</dbReference>